<keyword evidence="10 12" id="KW-0472">Membrane</keyword>
<dbReference type="Proteomes" id="UP000001572">
    <property type="component" value="Chromosome"/>
</dbReference>
<evidence type="ECO:0000256" key="8">
    <source>
        <dbReference type="ARBA" id="ARBA00022927"/>
    </source>
</evidence>
<dbReference type="PANTHER" id="PTHR30531:SF12">
    <property type="entry name" value="FLAGELLAR BIOSYNTHETIC PROTEIN FLHB"/>
    <property type="match status" value="1"/>
</dbReference>
<keyword evidence="14" id="KW-1185">Reference proteome</keyword>
<keyword evidence="6 12" id="KW-0812">Transmembrane</keyword>
<keyword evidence="8 12" id="KW-0653">Protein transport</keyword>
<keyword evidence="7 12" id="KW-1005">Bacterial flagellum biogenesis</keyword>
<evidence type="ECO:0000256" key="11">
    <source>
        <dbReference type="ARBA" id="ARBA00023225"/>
    </source>
</evidence>
<organism evidence="13 14">
    <name type="scientific">Alkaliphilus metalliredigens (strain QYMF)</name>
    <dbReference type="NCBI Taxonomy" id="293826"/>
    <lineage>
        <taxon>Bacteria</taxon>
        <taxon>Bacillati</taxon>
        <taxon>Bacillota</taxon>
        <taxon>Clostridia</taxon>
        <taxon>Peptostreptococcales</taxon>
        <taxon>Natronincolaceae</taxon>
        <taxon>Alkaliphilus</taxon>
    </lineage>
</organism>
<dbReference type="PANTHER" id="PTHR30531">
    <property type="entry name" value="FLAGELLAR BIOSYNTHETIC PROTEIN FLHB"/>
    <property type="match status" value="1"/>
</dbReference>
<protein>
    <recommendedName>
        <fullName evidence="3 12">Flagellar biosynthetic protein FlhB</fullName>
    </recommendedName>
</protein>
<evidence type="ECO:0000256" key="7">
    <source>
        <dbReference type="ARBA" id="ARBA00022795"/>
    </source>
</evidence>
<dbReference type="GO" id="GO:0044780">
    <property type="term" value="P:bacterial-type flagellum assembly"/>
    <property type="evidence" value="ECO:0007669"/>
    <property type="project" value="InterPro"/>
</dbReference>
<dbReference type="GO" id="GO:0005886">
    <property type="term" value="C:plasma membrane"/>
    <property type="evidence" value="ECO:0007669"/>
    <property type="project" value="UniProtKB-SubCell"/>
</dbReference>
<dbReference type="NCBIfam" id="TIGR00328">
    <property type="entry name" value="flhB"/>
    <property type="match status" value="1"/>
</dbReference>
<keyword evidence="13" id="KW-0282">Flagellum</keyword>
<dbReference type="InterPro" id="IPR006135">
    <property type="entry name" value="T3SS_substrate_exporter"/>
</dbReference>
<dbReference type="MEROPS" id="N06.A01"/>
<evidence type="ECO:0000256" key="12">
    <source>
        <dbReference type="RuleBase" id="RU364091"/>
    </source>
</evidence>
<evidence type="ECO:0000256" key="10">
    <source>
        <dbReference type="ARBA" id="ARBA00023136"/>
    </source>
</evidence>
<dbReference type="AlphaFoldDB" id="A6TRN8"/>
<dbReference type="RefSeq" id="WP_012063829.1">
    <property type="nucleotide sequence ID" value="NC_009633.1"/>
</dbReference>
<keyword evidence="11 12" id="KW-1006">Bacterial flagellum protein export</keyword>
<comment type="function">
    <text evidence="12">Required for formation of the rod structure in the basal body of the flagellar apparatus. Together with FliI and FliH, may constitute the export apparatus of flagellin.</text>
</comment>
<evidence type="ECO:0000256" key="5">
    <source>
        <dbReference type="ARBA" id="ARBA00022475"/>
    </source>
</evidence>
<keyword evidence="13" id="KW-0969">Cilium</keyword>
<dbReference type="HOGENOM" id="CLU_041013_1_2_9"/>
<name>A6TRN8_ALKMQ</name>
<dbReference type="SUPFAM" id="SSF160544">
    <property type="entry name" value="EscU C-terminal domain-like"/>
    <property type="match status" value="1"/>
</dbReference>
<dbReference type="Pfam" id="PF01312">
    <property type="entry name" value="Bac_export_2"/>
    <property type="match status" value="1"/>
</dbReference>
<gene>
    <name evidence="12" type="primary">flhB</name>
    <name evidence="13" type="ordered locus">Amet_2704</name>
</gene>
<dbReference type="InterPro" id="IPR029025">
    <property type="entry name" value="T3SS_substrate_exporter_C"/>
</dbReference>
<dbReference type="Gene3D" id="3.40.1690.10">
    <property type="entry name" value="secretion proteins EscU"/>
    <property type="match status" value="1"/>
</dbReference>
<keyword evidence="5 12" id="KW-1003">Cell membrane</keyword>
<feature type="transmembrane region" description="Helical" evidence="12">
    <location>
        <begin position="145"/>
        <end position="168"/>
    </location>
</feature>
<dbReference type="OrthoDB" id="9807950at2"/>
<comment type="similarity">
    <text evidence="2 12">Belongs to the type III secretion exporter family.</text>
</comment>
<dbReference type="eggNOG" id="COG1377">
    <property type="taxonomic scope" value="Bacteria"/>
</dbReference>
<evidence type="ECO:0000256" key="4">
    <source>
        <dbReference type="ARBA" id="ARBA00022448"/>
    </source>
</evidence>
<evidence type="ECO:0000256" key="2">
    <source>
        <dbReference type="ARBA" id="ARBA00010690"/>
    </source>
</evidence>
<evidence type="ECO:0000256" key="9">
    <source>
        <dbReference type="ARBA" id="ARBA00022989"/>
    </source>
</evidence>
<dbReference type="STRING" id="293826.Amet_2704"/>
<dbReference type="InterPro" id="IPR006136">
    <property type="entry name" value="FlhB"/>
</dbReference>
<feature type="transmembrane region" description="Helical" evidence="12">
    <location>
        <begin position="41"/>
        <end position="60"/>
    </location>
</feature>
<keyword evidence="4 12" id="KW-0813">Transport</keyword>
<dbReference type="KEGG" id="amt:Amet_2704"/>
<evidence type="ECO:0000313" key="14">
    <source>
        <dbReference type="Proteomes" id="UP000001572"/>
    </source>
</evidence>
<dbReference type="Gene3D" id="6.10.250.2080">
    <property type="match status" value="1"/>
</dbReference>
<keyword evidence="9 12" id="KW-1133">Transmembrane helix</keyword>
<reference evidence="14" key="1">
    <citation type="journal article" date="2016" name="Genome Announc.">
        <title>Complete genome sequence of Alkaliphilus metalliredigens strain QYMF, an alkaliphilic and metal-reducing bacterium isolated from borax-contaminated leachate ponds.</title>
        <authorList>
            <person name="Hwang C."/>
            <person name="Copeland A."/>
            <person name="Lucas S."/>
            <person name="Lapidus A."/>
            <person name="Barry K."/>
            <person name="Detter J.C."/>
            <person name="Glavina Del Rio T."/>
            <person name="Hammon N."/>
            <person name="Israni S."/>
            <person name="Dalin E."/>
            <person name="Tice H."/>
            <person name="Pitluck S."/>
            <person name="Chertkov O."/>
            <person name="Brettin T."/>
            <person name="Bruce D."/>
            <person name="Han C."/>
            <person name="Schmutz J."/>
            <person name="Larimer F."/>
            <person name="Land M.L."/>
            <person name="Hauser L."/>
            <person name="Kyrpides N."/>
            <person name="Mikhailova N."/>
            <person name="Ye Q."/>
            <person name="Zhou J."/>
            <person name="Richardson P."/>
            <person name="Fields M.W."/>
        </authorList>
    </citation>
    <scope>NUCLEOTIDE SEQUENCE [LARGE SCALE GENOMIC DNA]</scope>
    <source>
        <strain evidence="14">QYMF</strain>
    </source>
</reference>
<feature type="transmembrane region" description="Helical" evidence="12">
    <location>
        <begin position="99"/>
        <end position="124"/>
    </location>
</feature>
<accession>A6TRN8</accession>
<evidence type="ECO:0000313" key="13">
    <source>
        <dbReference type="EMBL" id="ABR48856.1"/>
    </source>
</evidence>
<dbReference type="EMBL" id="CP000724">
    <property type="protein sequence ID" value="ABR48856.1"/>
    <property type="molecule type" value="Genomic_DNA"/>
</dbReference>
<proteinExistence type="inferred from homology"/>
<evidence type="ECO:0000256" key="1">
    <source>
        <dbReference type="ARBA" id="ARBA00004651"/>
    </source>
</evidence>
<feature type="transmembrane region" description="Helical" evidence="12">
    <location>
        <begin position="188"/>
        <end position="218"/>
    </location>
</feature>
<comment type="subcellular location">
    <subcellularLocation>
        <location evidence="1">Cell membrane</location>
        <topology evidence="1">Multi-pass membrane protein</topology>
    </subcellularLocation>
</comment>
<sequence>MQFKINLQLFTEEKTERPTPKKRKDSREKGQVLQSKELNSAFLLIGAFVILGLFSSYIGMTMKSFTRSIYVEYLNTDYLFSIQNLYRLLVYSLYNLLKIIAPISIASLLIGLAVSYLQVGYLFTTKTLAFKLSKLNPIEGFKKIFSLKAIVELAKSFIKIGLVGYIVFQYAQGQLETIFNTMAMDMDGIIQVLIYILVNIGIRAGVVLLVLAGFDYLYQKYEYDKNLKMTKQETKEEYKQSEGNPQIKSKIKEKQRQMSTKRMMQEVPKADVIITNPTHFAIAIQYNPDDFQAPRVIAKGQDILAQSIKKVGLENDVPIVENKPLARSLYDTVEIGAFIPTELYQAVAEILAYVYRINNKV</sequence>
<evidence type="ECO:0000256" key="6">
    <source>
        <dbReference type="ARBA" id="ARBA00022692"/>
    </source>
</evidence>
<dbReference type="GO" id="GO:0009306">
    <property type="term" value="P:protein secretion"/>
    <property type="evidence" value="ECO:0007669"/>
    <property type="project" value="InterPro"/>
</dbReference>
<keyword evidence="13" id="KW-0966">Cell projection</keyword>
<dbReference type="FunFam" id="3.40.1690.10:FF:000001">
    <property type="entry name" value="Flagellar biosynthetic protein FlhB"/>
    <property type="match status" value="1"/>
</dbReference>
<dbReference type="PRINTS" id="PR00950">
    <property type="entry name" value="TYPE3IMSPROT"/>
</dbReference>
<evidence type="ECO:0000256" key="3">
    <source>
        <dbReference type="ARBA" id="ARBA00021622"/>
    </source>
</evidence>